<gene>
    <name evidence="4" type="ORF">ACJMK2_036496</name>
</gene>
<dbReference type="SUPFAM" id="SSF53927">
    <property type="entry name" value="Cytidine deaminase-like"/>
    <property type="match status" value="1"/>
</dbReference>
<comment type="caution">
    <text evidence="4">The sequence shown here is derived from an EMBL/GenBank/DDBJ whole genome shotgun (WGS) entry which is preliminary data.</text>
</comment>
<evidence type="ECO:0000256" key="1">
    <source>
        <dbReference type="ARBA" id="ARBA00022694"/>
    </source>
</evidence>
<evidence type="ECO:0000259" key="3">
    <source>
        <dbReference type="PROSITE" id="PS51747"/>
    </source>
</evidence>
<feature type="domain" description="CMP/dCMP-type deaminase" evidence="3">
    <location>
        <begin position="177"/>
        <end position="333"/>
    </location>
</feature>
<dbReference type="PANTHER" id="PTHR11079">
    <property type="entry name" value="CYTOSINE DEAMINASE FAMILY MEMBER"/>
    <property type="match status" value="1"/>
</dbReference>
<dbReference type="PROSITE" id="PS51747">
    <property type="entry name" value="CYT_DCMP_DEAMINASES_2"/>
    <property type="match status" value="1"/>
</dbReference>
<protein>
    <recommendedName>
        <fullName evidence="3">CMP/dCMP-type deaminase domain-containing protein</fullName>
    </recommendedName>
</protein>
<accession>A0ABD3WHD4</accession>
<keyword evidence="5" id="KW-1185">Reference proteome</keyword>
<organism evidence="4 5">
    <name type="scientific">Sinanodonta woodiana</name>
    <name type="common">Chinese pond mussel</name>
    <name type="synonym">Anodonta woodiana</name>
    <dbReference type="NCBI Taxonomy" id="1069815"/>
    <lineage>
        <taxon>Eukaryota</taxon>
        <taxon>Metazoa</taxon>
        <taxon>Spiralia</taxon>
        <taxon>Lophotrochozoa</taxon>
        <taxon>Mollusca</taxon>
        <taxon>Bivalvia</taxon>
        <taxon>Autobranchia</taxon>
        <taxon>Heteroconchia</taxon>
        <taxon>Palaeoheterodonta</taxon>
        <taxon>Unionida</taxon>
        <taxon>Unionoidea</taxon>
        <taxon>Unionidae</taxon>
        <taxon>Unioninae</taxon>
        <taxon>Sinanodonta</taxon>
    </lineage>
</organism>
<proteinExistence type="inferred from homology"/>
<dbReference type="Gene3D" id="3.40.140.10">
    <property type="entry name" value="Cytidine Deaminase, domain 2"/>
    <property type="match status" value="1"/>
</dbReference>
<evidence type="ECO:0000256" key="2">
    <source>
        <dbReference type="ARBA" id="ARBA00038160"/>
    </source>
</evidence>
<dbReference type="CDD" id="cd01285">
    <property type="entry name" value="nucleoside_deaminase"/>
    <property type="match status" value="1"/>
</dbReference>
<comment type="similarity">
    <text evidence="2">Belongs to the cytidine and deoxycytidylate deaminase family. ADAT3 subfamily.</text>
</comment>
<dbReference type="InterPro" id="IPR002125">
    <property type="entry name" value="CMP_dCMP_dom"/>
</dbReference>
<dbReference type="Pfam" id="PF00383">
    <property type="entry name" value="dCMP_cyt_deam_1"/>
    <property type="match status" value="1"/>
</dbReference>
<evidence type="ECO:0000313" key="5">
    <source>
        <dbReference type="Proteomes" id="UP001634394"/>
    </source>
</evidence>
<evidence type="ECO:0000313" key="4">
    <source>
        <dbReference type="EMBL" id="KAL3873366.1"/>
    </source>
</evidence>
<sequence>MLNGTNMLNNATDVHTNANNSSHKIIKGDLADKNESEPFLQPVLDDVYLRPVETVNVFVCTLKNKKDTAVVLRKFSEDFPLENLSHLKRIKSSKTKDAPLQIIVCSLEVADGEAFKNLDIGEESVLSKPYCVSVPRYPPLTRQQYLEAIQYWPVSFHEDKHIASLLSGNYFTKEETCRFKRHMMMAVEYAKHAKALSKEPIGAVIVDPSTDMVIAKSHDDRHGNHPLHHAVMICIDLMARSQGGGMWKFGKECDLYSVPCMQSSKGDNDSSLPYLCTGYDLFVTREPCVMCAMALVHSRIQRVFYGSSSKDGALGTKLKLHVQSGLNHRYQVFKGLLEKECDKLFENNSNQT</sequence>
<dbReference type="InterPro" id="IPR016193">
    <property type="entry name" value="Cytidine_deaminase-like"/>
</dbReference>
<dbReference type="Proteomes" id="UP001634394">
    <property type="component" value="Unassembled WGS sequence"/>
</dbReference>
<name>A0ABD3WHD4_SINWO</name>
<keyword evidence="1" id="KW-0819">tRNA processing</keyword>
<dbReference type="PANTHER" id="PTHR11079:SF156">
    <property type="entry name" value="INACTIVE TRNA-SPECIFIC ADENOSINE DEAMINASE-LIKE PROTEIN 3-RELATED"/>
    <property type="match status" value="1"/>
</dbReference>
<dbReference type="GO" id="GO:0008033">
    <property type="term" value="P:tRNA processing"/>
    <property type="evidence" value="ECO:0007669"/>
    <property type="project" value="UniProtKB-KW"/>
</dbReference>
<reference evidence="4 5" key="1">
    <citation type="submission" date="2024-11" db="EMBL/GenBank/DDBJ databases">
        <title>Chromosome-level genome assembly of the freshwater bivalve Anodonta woodiana.</title>
        <authorList>
            <person name="Chen X."/>
        </authorList>
    </citation>
    <scope>NUCLEOTIDE SEQUENCE [LARGE SCALE GENOMIC DNA]</scope>
    <source>
        <strain evidence="4">MN2024</strain>
        <tissue evidence="4">Gills</tissue>
    </source>
</reference>
<dbReference type="AlphaFoldDB" id="A0ABD3WHD4"/>
<dbReference type="EMBL" id="JBJQND010000006">
    <property type="protein sequence ID" value="KAL3873366.1"/>
    <property type="molecule type" value="Genomic_DNA"/>
</dbReference>